<reference evidence="7 8" key="1">
    <citation type="journal article" date="2019" name="Nat. Ecol. Evol.">
        <title>Megaphylogeny resolves global patterns of mushroom evolution.</title>
        <authorList>
            <person name="Varga T."/>
            <person name="Krizsan K."/>
            <person name="Foldi C."/>
            <person name="Dima B."/>
            <person name="Sanchez-Garcia M."/>
            <person name="Sanchez-Ramirez S."/>
            <person name="Szollosi G.J."/>
            <person name="Szarkandi J.G."/>
            <person name="Papp V."/>
            <person name="Albert L."/>
            <person name="Andreopoulos W."/>
            <person name="Angelini C."/>
            <person name="Antonin V."/>
            <person name="Barry K.W."/>
            <person name="Bougher N.L."/>
            <person name="Buchanan P."/>
            <person name="Buyck B."/>
            <person name="Bense V."/>
            <person name="Catcheside P."/>
            <person name="Chovatia M."/>
            <person name="Cooper J."/>
            <person name="Damon W."/>
            <person name="Desjardin D."/>
            <person name="Finy P."/>
            <person name="Geml J."/>
            <person name="Haridas S."/>
            <person name="Hughes K."/>
            <person name="Justo A."/>
            <person name="Karasinski D."/>
            <person name="Kautmanova I."/>
            <person name="Kiss B."/>
            <person name="Kocsube S."/>
            <person name="Kotiranta H."/>
            <person name="LaButti K.M."/>
            <person name="Lechner B.E."/>
            <person name="Liimatainen K."/>
            <person name="Lipzen A."/>
            <person name="Lukacs Z."/>
            <person name="Mihaltcheva S."/>
            <person name="Morgado L.N."/>
            <person name="Niskanen T."/>
            <person name="Noordeloos M.E."/>
            <person name="Ohm R.A."/>
            <person name="Ortiz-Santana B."/>
            <person name="Ovrebo C."/>
            <person name="Racz N."/>
            <person name="Riley R."/>
            <person name="Savchenko A."/>
            <person name="Shiryaev A."/>
            <person name="Soop K."/>
            <person name="Spirin V."/>
            <person name="Szebenyi C."/>
            <person name="Tomsovsky M."/>
            <person name="Tulloss R.E."/>
            <person name="Uehling J."/>
            <person name="Grigoriev I.V."/>
            <person name="Vagvolgyi C."/>
            <person name="Papp T."/>
            <person name="Martin F.M."/>
            <person name="Miettinen O."/>
            <person name="Hibbett D.S."/>
            <person name="Nagy L.G."/>
        </authorList>
    </citation>
    <scope>NUCLEOTIDE SEQUENCE [LARGE SCALE GENOMIC DNA]</scope>
    <source>
        <strain evidence="7 8">CBS 166.37</strain>
    </source>
</reference>
<accession>A0A5C3MFV4</accession>
<dbReference type="GO" id="GO:0032469">
    <property type="term" value="P:endoplasmic reticulum calcium ion homeostasis"/>
    <property type="evidence" value="ECO:0007669"/>
    <property type="project" value="InterPro"/>
</dbReference>
<evidence type="ECO:0000256" key="1">
    <source>
        <dbReference type="ARBA" id="ARBA00004167"/>
    </source>
</evidence>
<dbReference type="Proteomes" id="UP000308652">
    <property type="component" value="Unassembled WGS sequence"/>
</dbReference>
<dbReference type="PANTHER" id="PTHR12883:SF0">
    <property type="entry name" value="PAT COMPLEX SUBUNIT CCDC47"/>
    <property type="match status" value="1"/>
</dbReference>
<dbReference type="InterPro" id="IPR012879">
    <property type="entry name" value="CCDC47"/>
</dbReference>
<protein>
    <recommendedName>
        <fullName evidence="9">DUF1682-domain-containing protein</fullName>
    </recommendedName>
</protein>
<dbReference type="OrthoDB" id="10039147at2759"/>
<name>A0A5C3MFV4_9AGAR</name>
<gene>
    <name evidence="7" type="ORF">BDQ12DRAFT_675096</name>
</gene>
<feature type="compositionally biased region" description="Basic residues" evidence="5">
    <location>
        <begin position="359"/>
        <end position="372"/>
    </location>
</feature>
<dbReference type="GO" id="GO:0016020">
    <property type="term" value="C:membrane"/>
    <property type="evidence" value="ECO:0007669"/>
    <property type="project" value="UniProtKB-SubCell"/>
</dbReference>
<evidence type="ECO:0000256" key="4">
    <source>
        <dbReference type="ARBA" id="ARBA00023136"/>
    </source>
</evidence>
<dbReference type="GO" id="GO:0005783">
    <property type="term" value="C:endoplasmic reticulum"/>
    <property type="evidence" value="ECO:0007669"/>
    <property type="project" value="InterPro"/>
</dbReference>
<dbReference type="Pfam" id="PF07946">
    <property type="entry name" value="CCDC47"/>
    <property type="match status" value="1"/>
</dbReference>
<dbReference type="EMBL" id="ML213591">
    <property type="protein sequence ID" value="TFK43513.1"/>
    <property type="molecule type" value="Genomic_DNA"/>
</dbReference>
<keyword evidence="2 6" id="KW-0812">Transmembrane</keyword>
<sequence length="372" mass="42492">MASILTKVLSGLTPPPFVNPEDYDGWEFRWKFFVFRPALLKNELLLLTGLLVYIGFIFYGKSSNESKAKKWLNAHLPILQLQFSKPEGKSGLTSDGYSDFFNFSTGRRNITSLHTIFTLRPRHDFFQWVFQTGRTLVDLQYRPRDDIQLDFKLAPGALPNDFVWAIVAKDELLSVKDGRWDLTFAKTSENAALPPTLLVMSEFADVTDNLLKPSGVFSIATVLQDPKILPHFRSLSITDQPRDRPDAPLPTEKREKHVILSLTAPSGSHVTDTVPLVAAMFQFIDSLNKINLRPETKNKLKKIREDLDKTLKEDSEKEKKEELSQAAEDKKAAKRKAEEERIAKLPAAEQRKILEKERKRTLRKSQGKTVRK</sequence>
<feature type="compositionally biased region" description="Basic and acidic residues" evidence="5">
    <location>
        <begin position="312"/>
        <end position="358"/>
    </location>
</feature>
<dbReference type="AlphaFoldDB" id="A0A5C3MFV4"/>
<proteinExistence type="predicted"/>
<dbReference type="GO" id="GO:0005509">
    <property type="term" value="F:calcium ion binding"/>
    <property type="evidence" value="ECO:0007669"/>
    <property type="project" value="InterPro"/>
</dbReference>
<evidence type="ECO:0000256" key="3">
    <source>
        <dbReference type="ARBA" id="ARBA00022989"/>
    </source>
</evidence>
<keyword evidence="4 6" id="KW-0472">Membrane</keyword>
<dbReference type="STRING" id="68775.A0A5C3MFV4"/>
<keyword evidence="8" id="KW-1185">Reference proteome</keyword>
<evidence type="ECO:0000313" key="8">
    <source>
        <dbReference type="Proteomes" id="UP000308652"/>
    </source>
</evidence>
<feature type="transmembrane region" description="Helical" evidence="6">
    <location>
        <begin position="44"/>
        <end position="60"/>
    </location>
</feature>
<evidence type="ECO:0000256" key="5">
    <source>
        <dbReference type="SAM" id="MobiDB-lite"/>
    </source>
</evidence>
<evidence type="ECO:0000256" key="6">
    <source>
        <dbReference type="SAM" id="Phobius"/>
    </source>
</evidence>
<organism evidence="7 8">
    <name type="scientific">Crucibulum laeve</name>
    <dbReference type="NCBI Taxonomy" id="68775"/>
    <lineage>
        <taxon>Eukaryota</taxon>
        <taxon>Fungi</taxon>
        <taxon>Dikarya</taxon>
        <taxon>Basidiomycota</taxon>
        <taxon>Agaricomycotina</taxon>
        <taxon>Agaricomycetes</taxon>
        <taxon>Agaricomycetidae</taxon>
        <taxon>Agaricales</taxon>
        <taxon>Agaricineae</taxon>
        <taxon>Nidulariaceae</taxon>
        <taxon>Crucibulum</taxon>
    </lineage>
</organism>
<evidence type="ECO:0008006" key="9">
    <source>
        <dbReference type="Google" id="ProtNLM"/>
    </source>
</evidence>
<keyword evidence="3 6" id="KW-1133">Transmembrane helix</keyword>
<evidence type="ECO:0000313" key="7">
    <source>
        <dbReference type="EMBL" id="TFK43513.1"/>
    </source>
</evidence>
<dbReference type="PANTHER" id="PTHR12883">
    <property type="entry name" value="ADIPOCYTE-SPECIFIC PROTEIN 4-RELATED"/>
    <property type="match status" value="1"/>
</dbReference>
<feature type="region of interest" description="Disordered" evidence="5">
    <location>
        <begin position="312"/>
        <end position="372"/>
    </location>
</feature>
<evidence type="ECO:0000256" key="2">
    <source>
        <dbReference type="ARBA" id="ARBA00022692"/>
    </source>
</evidence>
<comment type="subcellular location">
    <subcellularLocation>
        <location evidence="1">Membrane</location>
        <topology evidence="1">Single-pass membrane protein</topology>
    </subcellularLocation>
</comment>